<name>A0AA40CZG0_9PEZI</name>
<dbReference type="Pfam" id="PF11915">
    <property type="entry name" value="DUF3433"/>
    <property type="match status" value="2"/>
</dbReference>
<feature type="transmembrane region" description="Helical" evidence="1">
    <location>
        <begin position="124"/>
        <end position="146"/>
    </location>
</feature>
<keyword evidence="3" id="KW-1185">Reference proteome</keyword>
<keyword evidence="1" id="KW-1133">Transmembrane helix</keyword>
<evidence type="ECO:0000256" key="1">
    <source>
        <dbReference type="SAM" id="Phobius"/>
    </source>
</evidence>
<feature type="transmembrane region" description="Helical" evidence="1">
    <location>
        <begin position="244"/>
        <end position="265"/>
    </location>
</feature>
<feature type="transmembrane region" description="Helical" evidence="1">
    <location>
        <begin position="491"/>
        <end position="512"/>
    </location>
</feature>
<sequence>MPATFEATYRVTATRGGKDTFWVPVASSIVGTATGKPAPPQPAATSVATITNARGEGIATVSGAYLETLIGPDGVPKTITAYRETATNAQGIPTATHTRYLAPTFSPPNFKPSKKPVYVMSEGIYFIGLFLPTLIATLLAIPVQIFDTNLKLMLPFFALTRQKGSSAKDSLCLDPCKPTAPLHSLRLLFLFGDVFPVLSDLLVLTSTLLTSIASEAIGFKLLGQCSKSRLRGCVMTLWIFDAPFRVAETLLILMAMLIIAIWVLLRRKRSGVAVDPWNVAVVASLLSSPEMRSLLHEIRPQQEMGDIRDSRVRHALRKSTSFSLGWHHSKCGDLQYGIIPKQTNDIDKGKTHSRLQKLDDRLQPLKDKKTEATEKYQRLFSRRLWNHIAHIGFFLLVCGFFIVILYYETTTLDTAFERFFDNEGFGIRFIFAGLGAVISLFWEGHFSRTTRIDPYRHHRSSGRAEKAMLLTSPATTPYTGLWIAIRQRNWLVAAVALLAILSKFMPIMLSNIPFRNVQTWTTHLICASMSLVILFLMMVVLVWSFWTEAGSGRQQQATGKYVNMGNGI</sequence>
<feature type="transmembrane region" description="Helical" evidence="1">
    <location>
        <begin position="427"/>
        <end position="446"/>
    </location>
</feature>
<protein>
    <submittedName>
        <fullName evidence="2">Uncharacterized protein</fullName>
    </submittedName>
</protein>
<dbReference type="AlphaFoldDB" id="A0AA40CZG0"/>
<keyword evidence="1" id="KW-0812">Transmembrane</keyword>
<reference evidence="2" key="1">
    <citation type="submission" date="2023-06" db="EMBL/GenBank/DDBJ databases">
        <title>Genome-scale phylogeny and comparative genomics of the fungal order Sordariales.</title>
        <authorList>
            <consortium name="Lawrence Berkeley National Laboratory"/>
            <person name="Hensen N."/>
            <person name="Bonometti L."/>
            <person name="Westerberg I."/>
            <person name="Brannstrom I.O."/>
            <person name="Guillou S."/>
            <person name="Cros-Aarteil S."/>
            <person name="Calhoun S."/>
            <person name="Haridas S."/>
            <person name="Kuo A."/>
            <person name="Mondo S."/>
            <person name="Pangilinan J."/>
            <person name="Riley R."/>
            <person name="Labutti K."/>
            <person name="Andreopoulos B."/>
            <person name="Lipzen A."/>
            <person name="Chen C."/>
            <person name="Yanf M."/>
            <person name="Daum C."/>
            <person name="Ng V."/>
            <person name="Clum A."/>
            <person name="Steindorff A."/>
            <person name="Ohm R."/>
            <person name="Martin F."/>
            <person name="Silar P."/>
            <person name="Natvig D."/>
            <person name="Lalanne C."/>
            <person name="Gautier V."/>
            <person name="Ament-Velasquez S.L."/>
            <person name="Kruys A."/>
            <person name="Hutchinson M.I."/>
            <person name="Powell A.J."/>
            <person name="Barry K."/>
            <person name="Miller A.N."/>
            <person name="Grigoriev I.V."/>
            <person name="Debuchy R."/>
            <person name="Gladieux P."/>
            <person name="Thoren M.H."/>
            <person name="Johannesson H."/>
        </authorList>
    </citation>
    <scope>NUCLEOTIDE SEQUENCE</scope>
    <source>
        <strain evidence="2">SMH2532-1</strain>
    </source>
</reference>
<dbReference type="EMBL" id="JAULSV010000001">
    <property type="protein sequence ID" value="KAK0654754.1"/>
    <property type="molecule type" value="Genomic_DNA"/>
</dbReference>
<dbReference type="InterPro" id="IPR021840">
    <property type="entry name" value="DUF3433"/>
</dbReference>
<dbReference type="PANTHER" id="PTHR37544:SF3">
    <property type="entry name" value="SPRAY"/>
    <property type="match status" value="1"/>
</dbReference>
<gene>
    <name evidence="2" type="ORF">B0T16DRAFT_383791</name>
</gene>
<accession>A0AA40CZG0</accession>
<proteinExistence type="predicted"/>
<organism evidence="2 3">
    <name type="scientific">Cercophora newfieldiana</name>
    <dbReference type="NCBI Taxonomy" id="92897"/>
    <lineage>
        <taxon>Eukaryota</taxon>
        <taxon>Fungi</taxon>
        <taxon>Dikarya</taxon>
        <taxon>Ascomycota</taxon>
        <taxon>Pezizomycotina</taxon>
        <taxon>Sordariomycetes</taxon>
        <taxon>Sordariomycetidae</taxon>
        <taxon>Sordariales</taxon>
        <taxon>Lasiosphaeriaceae</taxon>
        <taxon>Cercophora</taxon>
    </lineage>
</organism>
<evidence type="ECO:0000313" key="2">
    <source>
        <dbReference type="EMBL" id="KAK0654754.1"/>
    </source>
</evidence>
<keyword evidence="1" id="KW-0472">Membrane</keyword>
<feature type="transmembrane region" description="Helical" evidence="1">
    <location>
        <begin position="524"/>
        <end position="546"/>
    </location>
</feature>
<comment type="caution">
    <text evidence="2">The sequence shown here is derived from an EMBL/GenBank/DDBJ whole genome shotgun (WGS) entry which is preliminary data.</text>
</comment>
<dbReference type="PANTHER" id="PTHR37544">
    <property type="entry name" value="SPRAY-RELATED"/>
    <property type="match status" value="1"/>
</dbReference>
<evidence type="ECO:0000313" key="3">
    <source>
        <dbReference type="Proteomes" id="UP001174936"/>
    </source>
</evidence>
<dbReference type="Proteomes" id="UP001174936">
    <property type="component" value="Unassembled WGS sequence"/>
</dbReference>
<feature type="transmembrane region" description="Helical" evidence="1">
    <location>
        <begin position="384"/>
        <end position="407"/>
    </location>
</feature>